<dbReference type="RefSeq" id="WP_420070336.1">
    <property type="nucleotide sequence ID" value="NZ_JBCHKQ010000006.1"/>
</dbReference>
<dbReference type="EMBL" id="JBCHKQ010000006">
    <property type="protein sequence ID" value="MEM5948885.1"/>
    <property type="molecule type" value="Genomic_DNA"/>
</dbReference>
<dbReference type="InterPro" id="IPR017927">
    <property type="entry name" value="FAD-bd_FR_type"/>
</dbReference>
<dbReference type="InterPro" id="IPR050353">
    <property type="entry name" value="PyrK_electron_transfer"/>
</dbReference>
<dbReference type="Gene3D" id="2.40.30.10">
    <property type="entry name" value="Translation factors"/>
    <property type="match status" value="1"/>
</dbReference>
<accession>A0ABU9UDZ2</accession>
<dbReference type="PROSITE" id="PS51384">
    <property type="entry name" value="FAD_FR"/>
    <property type="match status" value="1"/>
</dbReference>
<evidence type="ECO:0000259" key="1">
    <source>
        <dbReference type="PROSITE" id="PS51384"/>
    </source>
</evidence>
<dbReference type="CDD" id="cd06219">
    <property type="entry name" value="DHOD_e_trans_like1"/>
    <property type="match status" value="1"/>
</dbReference>
<sequence length="282" mass="30488">MFAIREKLRLSENVFRLVLEAPHVATSHKPGQFVVIQLDDEFGERIPLSVADVDRAEGTITLIVQVVGKTSRMLCSLSVGEGVAHVLGPLGHPTHIEKRGRVVCVGGGIGAAPVFPIARAFKETGAEVISIIGARSRELVIMEKELSSVSDKLIVCTDDGSYGRKALVTEPLKELCEQGGVDEVVAIGPPIMMKFCAETTRPYAIPTVVSLNTIMVDGTGMCGGCRVRVGDEVKFVCVDGPEFDGHLVDFDLMFKRLGAYKDIEKEKDHQCRLDSIVPGEGE</sequence>
<dbReference type="PANTHER" id="PTHR43513">
    <property type="entry name" value="DIHYDROOROTATE DEHYDROGENASE B (NAD(+)), ELECTRON TRANSFER SUBUNIT"/>
    <property type="match status" value="1"/>
</dbReference>
<dbReference type="InterPro" id="IPR019480">
    <property type="entry name" value="Dihydroorotate_DH_Fe-S-bd"/>
</dbReference>
<dbReference type="Pfam" id="PF10418">
    <property type="entry name" value="DHODB_Fe-S_bind"/>
    <property type="match status" value="1"/>
</dbReference>
<organism evidence="2 3">
    <name type="scientific">Rarispira pelagica</name>
    <dbReference type="NCBI Taxonomy" id="3141764"/>
    <lineage>
        <taxon>Bacteria</taxon>
        <taxon>Pseudomonadati</taxon>
        <taxon>Spirochaetota</taxon>
        <taxon>Spirochaetia</taxon>
        <taxon>Winmispirales</taxon>
        <taxon>Winmispiraceae</taxon>
        <taxon>Rarispira</taxon>
    </lineage>
</organism>
<dbReference type="NCBIfam" id="NF004862">
    <property type="entry name" value="PRK06222.1"/>
    <property type="match status" value="1"/>
</dbReference>
<evidence type="ECO:0000313" key="2">
    <source>
        <dbReference type="EMBL" id="MEM5948885.1"/>
    </source>
</evidence>
<dbReference type="InterPro" id="IPR008333">
    <property type="entry name" value="Cbr1-like_FAD-bd_dom"/>
</dbReference>
<dbReference type="PANTHER" id="PTHR43513:SF3">
    <property type="entry name" value="DIHYDROOROTATE DEHYDROGENASE B (NAD(+)), ELECTRON TRANSFER SUBUNIT-RELATED"/>
    <property type="match status" value="1"/>
</dbReference>
<dbReference type="SUPFAM" id="SSF63380">
    <property type="entry name" value="Riboflavin synthase domain-like"/>
    <property type="match status" value="1"/>
</dbReference>
<evidence type="ECO:0000313" key="3">
    <source>
        <dbReference type="Proteomes" id="UP001466331"/>
    </source>
</evidence>
<dbReference type="InterPro" id="IPR017938">
    <property type="entry name" value="Riboflavin_synthase-like_b-brl"/>
</dbReference>
<name>A0ABU9UDZ2_9SPIR</name>
<dbReference type="PIRSF" id="PIRSF006816">
    <property type="entry name" value="Cyc3_hyd_g"/>
    <property type="match status" value="1"/>
</dbReference>
<gene>
    <name evidence="2" type="ORF">WKV44_10070</name>
</gene>
<dbReference type="InterPro" id="IPR039261">
    <property type="entry name" value="FNR_nucleotide-bd"/>
</dbReference>
<dbReference type="InterPro" id="IPR012165">
    <property type="entry name" value="Cyt_c3_hydrogenase_gsu"/>
</dbReference>
<dbReference type="Gene3D" id="3.40.50.80">
    <property type="entry name" value="Nucleotide-binding domain of ferredoxin-NADP reductase (FNR) module"/>
    <property type="match status" value="1"/>
</dbReference>
<protein>
    <submittedName>
        <fullName evidence="2">Sulfide/dihydroorotate dehydrogenase-like FAD/NAD-binding protein</fullName>
    </submittedName>
</protein>
<reference evidence="2 3" key="1">
    <citation type="submission" date="2024-03" db="EMBL/GenBank/DDBJ databases">
        <title>Ignisphaera cupida sp. nov., a hyperthermophilic hydrolytic archaeon from a hot spring of Kamchatka, and proposal of Ignisphaeraceae fam. nov.</title>
        <authorList>
            <person name="Podosokorskaya O.A."/>
            <person name="Elcheninov A.G."/>
            <person name="Maltseva A.I."/>
            <person name="Zayulina K.S."/>
            <person name="Novikov A."/>
            <person name="Merkel A.Y."/>
        </authorList>
    </citation>
    <scope>NUCLEOTIDE SEQUENCE [LARGE SCALE GENOMIC DNA]</scope>
    <source>
        <strain evidence="2 3">38H-sp</strain>
    </source>
</reference>
<comment type="caution">
    <text evidence="2">The sequence shown here is derived from an EMBL/GenBank/DDBJ whole genome shotgun (WGS) entry which is preliminary data.</text>
</comment>
<proteinExistence type="predicted"/>
<dbReference type="Pfam" id="PF00970">
    <property type="entry name" value="FAD_binding_6"/>
    <property type="match status" value="1"/>
</dbReference>
<dbReference type="Proteomes" id="UP001466331">
    <property type="component" value="Unassembled WGS sequence"/>
</dbReference>
<feature type="domain" description="FAD-binding FR-type" evidence="1">
    <location>
        <begin position="1"/>
        <end position="96"/>
    </location>
</feature>
<dbReference type="SUPFAM" id="SSF52343">
    <property type="entry name" value="Ferredoxin reductase-like, C-terminal NADP-linked domain"/>
    <property type="match status" value="1"/>
</dbReference>
<keyword evidence="3" id="KW-1185">Reference proteome</keyword>